<comment type="caution">
    <text evidence="13">The sequence shown here is derived from an EMBL/GenBank/DDBJ whole genome shotgun (WGS) entry which is preliminary data.</text>
</comment>
<comment type="similarity">
    <text evidence="2 10">Belongs to the fatty acyl-CoA reductase family.</text>
</comment>
<organism evidence="13 14">
    <name type="scientific">Hypothenemus hampei</name>
    <name type="common">Coffee berry borer</name>
    <dbReference type="NCBI Taxonomy" id="57062"/>
    <lineage>
        <taxon>Eukaryota</taxon>
        <taxon>Metazoa</taxon>
        <taxon>Ecdysozoa</taxon>
        <taxon>Arthropoda</taxon>
        <taxon>Hexapoda</taxon>
        <taxon>Insecta</taxon>
        <taxon>Pterygota</taxon>
        <taxon>Neoptera</taxon>
        <taxon>Endopterygota</taxon>
        <taxon>Coleoptera</taxon>
        <taxon>Polyphaga</taxon>
        <taxon>Cucujiformia</taxon>
        <taxon>Curculionidae</taxon>
        <taxon>Scolytinae</taxon>
        <taxon>Hypothenemus</taxon>
    </lineage>
</organism>
<accession>A0ABD1EVI8</accession>
<protein>
    <recommendedName>
        <fullName evidence="10">Fatty acyl-CoA reductase</fullName>
        <ecNumber evidence="10">1.2.1.84</ecNumber>
    </recommendedName>
</protein>
<gene>
    <name evidence="13" type="ORF">ABEB36_007906</name>
</gene>
<evidence type="ECO:0000256" key="10">
    <source>
        <dbReference type="RuleBase" id="RU363097"/>
    </source>
</evidence>
<dbReference type="SUPFAM" id="SSF51735">
    <property type="entry name" value="NAD(P)-binding Rossmann-fold domains"/>
    <property type="match status" value="1"/>
</dbReference>
<feature type="domain" description="Thioester reductase (TE)" evidence="12">
    <location>
        <begin position="20"/>
        <end position="287"/>
    </location>
</feature>
<keyword evidence="10" id="KW-0560">Oxidoreductase</keyword>
<dbReference type="FunFam" id="3.40.50.720:FF:000143">
    <property type="entry name" value="Fatty acyl-CoA reductase"/>
    <property type="match status" value="1"/>
</dbReference>
<dbReference type="Pfam" id="PF03015">
    <property type="entry name" value="Sterile"/>
    <property type="match status" value="1"/>
</dbReference>
<dbReference type="GO" id="GO:0102965">
    <property type="term" value="F:alcohol-forming long-chain fatty acyl-CoA reductase activity"/>
    <property type="evidence" value="ECO:0007669"/>
    <property type="project" value="UniProtKB-EC"/>
</dbReference>
<keyword evidence="6 10" id="KW-1133">Transmembrane helix</keyword>
<dbReference type="PANTHER" id="PTHR11011">
    <property type="entry name" value="MALE STERILITY PROTEIN 2-RELATED"/>
    <property type="match status" value="1"/>
</dbReference>
<feature type="transmembrane region" description="Helical" evidence="10">
    <location>
        <begin position="469"/>
        <end position="487"/>
    </location>
</feature>
<dbReference type="CDD" id="cd05236">
    <property type="entry name" value="FAR-N_SDR_e"/>
    <property type="match status" value="1"/>
</dbReference>
<dbReference type="CDD" id="cd09071">
    <property type="entry name" value="FAR_C"/>
    <property type="match status" value="1"/>
</dbReference>
<feature type="domain" description="Fatty acyl-CoA reductase C-terminal" evidence="11">
    <location>
        <begin position="362"/>
        <end position="454"/>
    </location>
</feature>
<keyword evidence="7 10" id="KW-0443">Lipid metabolism</keyword>
<comment type="catalytic activity">
    <reaction evidence="9 10">
        <text>a long-chain fatty acyl-CoA + 2 NADPH + 2 H(+) = a long-chain primary fatty alcohol + 2 NADP(+) + CoA</text>
        <dbReference type="Rhea" id="RHEA:52716"/>
        <dbReference type="ChEBI" id="CHEBI:15378"/>
        <dbReference type="ChEBI" id="CHEBI:57287"/>
        <dbReference type="ChEBI" id="CHEBI:57783"/>
        <dbReference type="ChEBI" id="CHEBI:58349"/>
        <dbReference type="ChEBI" id="CHEBI:77396"/>
        <dbReference type="ChEBI" id="CHEBI:83139"/>
        <dbReference type="EC" id="1.2.1.84"/>
    </reaction>
</comment>
<comment type="subcellular location">
    <subcellularLocation>
        <location evidence="1">Membrane</location>
        <topology evidence="1">Multi-pass membrane protein</topology>
    </subcellularLocation>
</comment>
<dbReference type="PANTHER" id="PTHR11011:SF60">
    <property type="entry name" value="FATTY ACYL-COA REDUCTASE-RELATED"/>
    <property type="match status" value="1"/>
</dbReference>
<dbReference type="Gene3D" id="3.40.50.720">
    <property type="entry name" value="NAD(P)-binding Rossmann-like Domain"/>
    <property type="match status" value="1"/>
</dbReference>
<evidence type="ECO:0000256" key="8">
    <source>
        <dbReference type="ARBA" id="ARBA00023136"/>
    </source>
</evidence>
<evidence type="ECO:0000256" key="6">
    <source>
        <dbReference type="ARBA" id="ARBA00022989"/>
    </source>
</evidence>
<comment type="function">
    <text evidence="10">Catalyzes the reduction of fatty acyl-CoA to fatty alcohols.</text>
</comment>
<keyword evidence="5 10" id="KW-0521">NADP</keyword>
<dbReference type="GO" id="GO:1901568">
    <property type="term" value="P:fatty acid derivative metabolic process"/>
    <property type="evidence" value="ECO:0007669"/>
    <property type="project" value="UniProtKB-ARBA"/>
</dbReference>
<evidence type="ECO:0000256" key="7">
    <source>
        <dbReference type="ARBA" id="ARBA00023098"/>
    </source>
</evidence>
<name>A0ABD1EVI8_HYPHA</name>
<dbReference type="InterPro" id="IPR013120">
    <property type="entry name" value="FAR_NAD-bd"/>
</dbReference>
<evidence type="ECO:0000256" key="2">
    <source>
        <dbReference type="ARBA" id="ARBA00005928"/>
    </source>
</evidence>
<evidence type="ECO:0000256" key="3">
    <source>
        <dbReference type="ARBA" id="ARBA00022516"/>
    </source>
</evidence>
<keyword evidence="14" id="KW-1185">Reference proteome</keyword>
<dbReference type="Proteomes" id="UP001566132">
    <property type="component" value="Unassembled WGS sequence"/>
</dbReference>
<keyword evidence="3 10" id="KW-0444">Lipid biosynthesis</keyword>
<evidence type="ECO:0000313" key="14">
    <source>
        <dbReference type="Proteomes" id="UP001566132"/>
    </source>
</evidence>
<sequence length="515" mass="59440">MERVELTEIQRFYKDSTVFLTGATGFIGKLLLEKILRSLPVKKVFILIRIKKDTNVNARWEQILDSPIFDGLKRNSKEVFQKVAIFKGDCNQPNLGMSPEDIAQFINEVNVVFHCAANVRFDASLKETTITNIRATRDLIEIAKQVKKLKTFVYIGTGFSNCNRLEIKEEIYPSRISGEDLIQVCESLDDESIKALRQPLCGEWPNTYTFTKHVTEDYLSKLAKDLPVCITRPTIVISTSEEPVAAFCDSVFTLAGFFLTTALGFCRIVYYKKILLDVVPADIVVNQCIVTGWHTGETFKKGVSEIPIYNISSVEQNPVNQDDVYAWSEASARQIPSERIFAYPFYFRTTCKYNYLFTRIFLHTFFAWVLDLTLRVQGKQPMFSKGMKKLHAFHEAYEFFSTTQFSISVDNTLKLLKRMSFADKQMFNCDIKTIDWESYFTNYVKGLRCYLVKDPMDTIPQGRKHYNKLRNLFIFLVLSLIIMLYIVGKVVLFKMLPLLFGIMIYILRGMICSEM</sequence>
<evidence type="ECO:0000256" key="5">
    <source>
        <dbReference type="ARBA" id="ARBA00022857"/>
    </source>
</evidence>
<evidence type="ECO:0000256" key="9">
    <source>
        <dbReference type="ARBA" id="ARBA00052530"/>
    </source>
</evidence>
<reference evidence="13 14" key="1">
    <citation type="submission" date="2024-05" db="EMBL/GenBank/DDBJ databases">
        <title>Genetic variation in Jamaican populations of the coffee berry borer (Hypothenemus hampei).</title>
        <authorList>
            <person name="Errbii M."/>
            <person name="Myrie A."/>
        </authorList>
    </citation>
    <scope>NUCLEOTIDE SEQUENCE [LARGE SCALE GENOMIC DNA]</scope>
    <source>
        <strain evidence="13">JA-Hopewell-2020-01-JO</strain>
        <tissue evidence="13">Whole body</tissue>
    </source>
</reference>
<dbReference type="AlphaFoldDB" id="A0ABD1EVI8"/>
<keyword evidence="8 10" id="KW-0472">Membrane</keyword>
<evidence type="ECO:0000313" key="13">
    <source>
        <dbReference type="EMBL" id="KAL1502815.1"/>
    </source>
</evidence>
<dbReference type="InterPro" id="IPR036291">
    <property type="entry name" value="NAD(P)-bd_dom_sf"/>
</dbReference>
<dbReference type="Pfam" id="PF07993">
    <property type="entry name" value="NAD_binding_4"/>
    <property type="match status" value="1"/>
</dbReference>
<dbReference type="EC" id="1.2.1.84" evidence="10"/>
<dbReference type="InterPro" id="IPR026055">
    <property type="entry name" value="FAR"/>
</dbReference>
<proteinExistence type="inferred from homology"/>
<dbReference type="GO" id="GO:0016020">
    <property type="term" value="C:membrane"/>
    <property type="evidence" value="ECO:0007669"/>
    <property type="project" value="UniProtKB-SubCell"/>
</dbReference>
<evidence type="ECO:0000256" key="1">
    <source>
        <dbReference type="ARBA" id="ARBA00004141"/>
    </source>
</evidence>
<keyword evidence="4 10" id="KW-0812">Transmembrane</keyword>
<evidence type="ECO:0000259" key="12">
    <source>
        <dbReference type="Pfam" id="PF07993"/>
    </source>
</evidence>
<dbReference type="InterPro" id="IPR033640">
    <property type="entry name" value="FAR_C"/>
</dbReference>
<evidence type="ECO:0000259" key="11">
    <source>
        <dbReference type="Pfam" id="PF03015"/>
    </source>
</evidence>
<evidence type="ECO:0000256" key="4">
    <source>
        <dbReference type="ARBA" id="ARBA00022692"/>
    </source>
</evidence>
<dbReference type="EMBL" id="JBDJPC010000005">
    <property type="protein sequence ID" value="KAL1502815.1"/>
    <property type="molecule type" value="Genomic_DNA"/>
</dbReference>